<dbReference type="GO" id="GO:0003676">
    <property type="term" value="F:nucleic acid binding"/>
    <property type="evidence" value="ECO:0007669"/>
    <property type="project" value="InterPro"/>
</dbReference>
<dbReference type="AlphaFoldDB" id="A0A4Y2BEE4"/>
<dbReference type="Pfam" id="PF22938">
    <property type="entry name" value="Integrase_p58_C"/>
    <property type="match status" value="1"/>
</dbReference>
<evidence type="ECO:0000313" key="2">
    <source>
        <dbReference type="EMBL" id="GBL89899.1"/>
    </source>
</evidence>
<dbReference type="Gene3D" id="3.30.420.10">
    <property type="entry name" value="Ribonuclease H-like superfamily/Ribonuclease H"/>
    <property type="match status" value="1"/>
</dbReference>
<evidence type="ECO:0000313" key="3">
    <source>
        <dbReference type="Proteomes" id="UP000499080"/>
    </source>
</evidence>
<dbReference type="PANTHER" id="PTHR37984:SF15">
    <property type="entry name" value="INTEGRASE CATALYTIC DOMAIN-CONTAINING PROTEIN"/>
    <property type="match status" value="1"/>
</dbReference>
<dbReference type="EMBL" id="BGPR01000068">
    <property type="protein sequence ID" value="GBL89899.1"/>
    <property type="molecule type" value="Genomic_DNA"/>
</dbReference>
<dbReference type="OrthoDB" id="6414225at2759"/>
<comment type="caution">
    <text evidence="2">The sequence shown here is derived from an EMBL/GenBank/DDBJ whole genome shotgun (WGS) entry which is preliminary data.</text>
</comment>
<reference evidence="2 3" key="1">
    <citation type="journal article" date="2019" name="Sci. Rep.">
        <title>Orb-weaving spider Araneus ventricosus genome elucidates the spidroin gene catalogue.</title>
        <authorList>
            <person name="Kono N."/>
            <person name="Nakamura H."/>
            <person name="Ohtoshi R."/>
            <person name="Moran D.A.P."/>
            <person name="Shinohara A."/>
            <person name="Yoshida Y."/>
            <person name="Fujiwara M."/>
            <person name="Mori M."/>
            <person name="Tomita M."/>
            <person name="Arakawa K."/>
        </authorList>
    </citation>
    <scope>NUCLEOTIDE SEQUENCE [LARGE SCALE GENOMIC DNA]</scope>
</reference>
<dbReference type="PANTHER" id="PTHR37984">
    <property type="entry name" value="PROTEIN CBG26694"/>
    <property type="match status" value="1"/>
</dbReference>
<keyword evidence="3" id="KW-1185">Reference proteome</keyword>
<organism evidence="2 3">
    <name type="scientific">Araneus ventricosus</name>
    <name type="common">Orbweaver spider</name>
    <name type="synonym">Epeira ventricosa</name>
    <dbReference type="NCBI Taxonomy" id="182803"/>
    <lineage>
        <taxon>Eukaryota</taxon>
        <taxon>Metazoa</taxon>
        <taxon>Ecdysozoa</taxon>
        <taxon>Arthropoda</taxon>
        <taxon>Chelicerata</taxon>
        <taxon>Arachnida</taxon>
        <taxon>Araneae</taxon>
        <taxon>Araneomorphae</taxon>
        <taxon>Entelegynae</taxon>
        <taxon>Araneoidea</taxon>
        <taxon>Araneidae</taxon>
        <taxon>Araneus</taxon>
    </lineage>
</organism>
<evidence type="ECO:0000259" key="1">
    <source>
        <dbReference type="Pfam" id="PF22938"/>
    </source>
</evidence>
<accession>A0A4Y2BEE4</accession>
<sequence length="281" mass="33180">MFTREQVWIQRPLDDAPVCLPLAEIKLKGEFGHLITKTAVVCNKADKGRYLFGNRTATILEKMKKIPFPQQVNAIQTRPQKRLRDQEEFHLPSSRQPVQRFQRTFRRIRRVLCSEDGPDWEKYVHADLFALRTVAHESTGFRPTELVHERNLRTPVTLLYNNWLQPEKENTQVAEYVSTLLNILKLFQDLAVKEMETSQQRNKAWYDKRVLKREFQEGDLVLIFFNCRAKKLSPRLTGPGTILKKLSEINYVVSVPQRKDKYQLYHVNMLNPCYKRPEKIN</sequence>
<gene>
    <name evidence="2" type="ORF">AVEN_178331_1</name>
</gene>
<dbReference type="Proteomes" id="UP000499080">
    <property type="component" value="Unassembled WGS sequence"/>
</dbReference>
<dbReference type="InterPro" id="IPR050951">
    <property type="entry name" value="Retrovirus_Pol_polyprotein"/>
</dbReference>
<dbReference type="InterPro" id="IPR036397">
    <property type="entry name" value="RNaseH_sf"/>
</dbReference>
<protein>
    <recommendedName>
        <fullName evidence="1">Integrase p58-like C-terminal domain-containing protein</fullName>
    </recommendedName>
</protein>
<proteinExistence type="predicted"/>
<name>A0A4Y2BEE4_ARAVE</name>
<feature type="domain" description="Integrase p58-like C-terminal" evidence="1">
    <location>
        <begin position="238"/>
        <end position="272"/>
    </location>
</feature>
<dbReference type="InterPro" id="IPR054465">
    <property type="entry name" value="Integrase_p58-like_C"/>
</dbReference>